<dbReference type="EMBL" id="KN819412">
    <property type="protein sequence ID" value="KIJ10241.1"/>
    <property type="molecule type" value="Genomic_DNA"/>
</dbReference>
<dbReference type="Proteomes" id="UP000053647">
    <property type="component" value="Unassembled WGS sequence"/>
</dbReference>
<accession>A0A0C9TST0</accession>
<reference evidence="1 2" key="1">
    <citation type="submission" date="2014-06" db="EMBL/GenBank/DDBJ databases">
        <authorList>
            <consortium name="DOE Joint Genome Institute"/>
            <person name="Kuo A."/>
            <person name="Kohler A."/>
            <person name="Nagy L.G."/>
            <person name="Floudas D."/>
            <person name="Copeland A."/>
            <person name="Barry K.W."/>
            <person name="Cichocki N."/>
            <person name="Veneault-Fourrey C."/>
            <person name="LaButti K."/>
            <person name="Lindquist E.A."/>
            <person name="Lipzen A."/>
            <person name="Lundell T."/>
            <person name="Morin E."/>
            <person name="Murat C."/>
            <person name="Sun H."/>
            <person name="Tunlid A."/>
            <person name="Henrissat B."/>
            <person name="Grigoriev I.V."/>
            <person name="Hibbett D.S."/>
            <person name="Martin F."/>
            <person name="Nordberg H.P."/>
            <person name="Cantor M.N."/>
            <person name="Hua S.X."/>
        </authorList>
    </citation>
    <scope>NUCLEOTIDE SEQUENCE [LARGE SCALE GENOMIC DNA]</scope>
    <source>
        <strain evidence="1 2">ATCC 200175</strain>
    </source>
</reference>
<organism evidence="1 2">
    <name type="scientific">Paxillus involutus ATCC 200175</name>
    <dbReference type="NCBI Taxonomy" id="664439"/>
    <lineage>
        <taxon>Eukaryota</taxon>
        <taxon>Fungi</taxon>
        <taxon>Dikarya</taxon>
        <taxon>Basidiomycota</taxon>
        <taxon>Agaricomycotina</taxon>
        <taxon>Agaricomycetes</taxon>
        <taxon>Agaricomycetidae</taxon>
        <taxon>Boletales</taxon>
        <taxon>Paxilineae</taxon>
        <taxon>Paxillaceae</taxon>
        <taxon>Paxillus</taxon>
    </lineage>
</organism>
<proteinExistence type="predicted"/>
<dbReference type="AlphaFoldDB" id="A0A0C9TST0"/>
<feature type="non-terminal residue" evidence="1">
    <location>
        <position position="1"/>
    </location>
</feature>
<reference evidence="2" key="2">
    <citation type="submission" date="2015-01" db="EMBL/GenBank/DDBJ databases">
        <title>Evolutionary Origins and Diversification of the Mycorrhizal Mutualists.</title>
        <authorList>
            <consortium name="DOE Joint Genome Institute"/>
            <consortium name="Mycorrhizal Genomics Consortium"/>
            <person name="Kohler A."/>
            <person name="Kuo A."/>
            <person name="Nagy L.G."/>
            <person name="Floudas D."/>
            <person name="Copeland A."/>
            <person name="Barry K.W."/>
            <person name="Cichocki N."/>
            <person name="Veneault-Fourrey C."/>
            <person name="LaButti K."/>
            <person name="Lindquist E.A."/>
            <person name="Lipzen A."/>
            <person name="Lundell T."/>
            <person name="Morin E."/>
            <person name="Murat C."/>
            <person name="Riley R."/>
            <person name="Ohm R."/>
            <person name="Sun H."/>
            <person name="Tunlid A."/>
            <person name="Henrissat B."/>
            <person name="Grigoriev I.V."/>
            <person name="Hibbett D.S."/>
            <person name="Martin F."/>
        </authorList>
    </citation>
    <scope>NUCLEOTIDE SEQUENCE [LARGE SCALE GENOMIC DNA]</scope>
    <source>
        <strain evidence="2">ATCC 200175</strain>
    </source>
</reference>
<evidence type="ECO:0000313" key="1">
    <source>
        <dbReference type="EMBL" id="KIJ10241.1"/>
    </source>
</evidence>
<gene>
    <name evidence="1" type="ORF">PAXINDRAFT_86340</name>
</gene>
<sequence>RIAHVLNMVDTHSALVMALSQCDTPWLQHILHTLLKNGASIQTILRRIEDAVVNGYNSHSYNQAEFDLALLVYCVGGANLLTALNQRLCHQGKQDSLT</sequence>
<protein>
    <submittedName>
        <fullName evidence="1">Uncharacterized protein</fullName>
    </submittedName>
</protein>
<name>A0A0C9TST0_PAXIN</name>
<dbReference type="OrthoDB" id="2691851at2759"/>
<evidence type="ECO:0000313" key="2">
    <source>
        <dbReference type="Proteomes" id="UP000053647"/>
    </source>
</evidence>
<keyword evidence="2" id="KW-1185">Reference proteome</keyword>
<dbReference type="HOGENOM" id="CLU_165186_0_0_1"/>